<dbReference type="GO" id="GO:0016740">
    <property type="term" value="F:transferase activity"/>
    <property type="evidence" value="ECO:0007669"/>
    <property type="project" value="UniProtKB-KW"/>
</dbReference>
<protein>
    <submittedName>
        <fullName evidence="1">CoA transferase</fullName>
    </submittedName>
</protein>
<dbReference type="Gene3D" id="3.30.1540.10">
    <property type="entry name" value="formyl-coa transferase, domain 3"/>
    <property type="match status" value="1"/>
</dbReference>
<dbReference type="EMBL" id="CP051180">
    <property type="protein sequence ID" value="QIZ77291.1"/>
    <property type="molecule type" value="Genomic_DNA"/>
</dbReference>
<evidence type="ECO:0000313" key="1">
    <source>
        <dbReference type="EMBL" id="QIZ77291.1"/>
    </source>
</evidence>
<dbReference type="Pfam" id="PF02515">
    <property type="entry name" value="CoA_transf_3"/>
    <property type="match status" value="1"/>
</dbReference>
<dbReference type="InterPro" id="IPR044855">
    <property type="entry name" value="CoA-Trfase_III_dom3_sf"/>
</dbReference>
<organism evidence="1 2">
    <name type="scientific">Ferrimonas lipolytica</name>
    <dbReference type="NCBI Taxonomy" id="2724191"/>
    <lineage>
        <taxon>Bacteria</taxon>
        <taxon>Pseudomonadati</taxon>
        <taxon>Pseudomonadota</taxon>
        <taxon>Gammaproteobacteria</taxon>
        <taxon>Alteromonadales</taxon>
        <taxon>Ferrimonadaceae</taxon>
        <taxon>Ferrimonas</taxon>
    </lineage>
</organism>
<dbReference type="InterPro" id="IPR023606">
    <property type="entry name" value="CoA-Trfase_III_dom_1_sf"/>
</dbReference>
<reference evidence="1 2" key="1">
    <citation type="submission" date="2020-04" db="EMBL/GenBank/DDBJ databases">
        <title>Ferrimonas sp. S7 isolated from sea water.</title>
        <authorList>
            <person name="Bae S.S."/>
            <person name="Baek K."/>
        </authorList>
    </citation>
    <scope>NUCLEOTIDE SEQUENCE [LARGE SCALE GENOMIC DNA]</scope>
    <source>
        <strain evidence="1 2">S7</strain>
    </source>
</reference>
<dbReference type="PANTHER" id="PTHR48228">
    <property type="entry name" value="SUCCINYL-COA--D-CITRAMALATE COA-TRANSFERASE"/>
    <property type="match status" value="1"/>
</dbReference>
<dbReference type="AlphaFoldDB" id="A0A6H1UDY3"/>
<dbReference type="Gene3D" id="3.40.50.10540">
    <property type="entry name" value="Crotonobetainyl-coa:carnitine coa-transferase, domain 1"/>
    <property type="match status" value="1"/>
</dbReference>
<accession>A0A6H1UDY3</accession>
<dbReference type="InterPro" id="IPR003673">
    <property type="entry name" value="CoA-Trfase_fam_III"/>
</dbReference>
<dbReference type="KEGG" id="fes:HER31_10610"/>
<dbReference type="RefSeq" id="WP_168660552.1">
    <property type="nucleotide sequence ID" value="NZ_CP051180.1"/>
</dbReference>
<name>A0A6H1UDY3_9GAMM</name>
<dbReference type="PANTHER" id="PTHR48228:SF5">
    <property type="entry name" value="ALPHA-METHYLACYL-COA RACEMASE"/>
    <property type="match status" value="1"/>
</dbReference>
<keyword evidence="1" id="KW-0808">Transferase</keyword>
<keyword evidence="2" id="KW-1185">Reference proteome</keyword>
<gene>
    <name evidence="1" type="ORF">HER31_10610</name>
</gene>
<evidence type="ECO:0000313" key="2">
    <source>
        <dbReference type="Proteomes" id="UP000501602"/>
    </source>
</evidence>
<dbReference type="Proteomes" id="UP000501602">
    <property type="component" value="Chromosome"/>
</dbReference>
<dbReference type="SUPFAM" id="SSF89796">
    <property type="entry name" value="CoA-transferase family III (CaiB/BaiF)"/>
    <property type="match status" value="1"/>
</dbReference>
<proteinExistence type="predicted"/>
<sequence>MGPLAGITVIEMAGIGPTPFAGMALADLGAEVILIERKPANGNAGSNDCQRRTELFHRGKKSMAVDLKSPQAQQLLLQLISQADVLLEGYRPNVMERLGLGPEPCINANPNLIYARLTGYGQSGPLAQATGHEPNYTGLSGALWYGGRPQHEPTAPLTTMGDVGGGSMVLIMGILSALLHVSKGGQGQVVDAAISDGSAYLSTLMWTLKHAGHIDEQFGHGWADGAAPWNQTYQCSDGQYVTVCALEPPFYQALLQGLALTSEPLLQQQWNRTKWPEATSLLRQIFRAQPQQHWCELFDGSDACVGPVLSFEQAAQHPHNQQRNTFVKVNELTQPAPAPRFSHSTTEVGSVPAVGGHNDELLRRFEIDAELQQQLRHSGTI</sequence>
<dbReference type="InterPro" id="IPR050509">
    <property type="entry name" value="CoA-transferase_III"/>
</dbReference>